<gene>
    <name evidence="6" type="ORF">CPZ25_001805</name>
</gene>
<keyword evidence="4" id="KW-0804">Transcription</keyword>
<evidence type="ECO:0000256" key="2">
    <source>
        <dbReference type="ARBA" id="ARBA00023015"/>
    </source>
</evidence>
<sequence length="312" mass="36308">MISMQNMKYIVEIAKHHSISAAAKSLFVSQSTLSTAVREVEQQLGISIFRRNNRGIEVTFEGQDFLNHAKDIVEQSEYLERRYKHRKTLPMRFSVSTQRLPFSVMSFIQIVEDLELRHYDIAIRECPTHEVIHDVASRRSELGILCINEHYLNTMQKLLDSSNLTFCELGQLTIYVFLRKKHPLSGNTSLTLDMLKEYPFVTYDQGEDNMLHFSEEILFNEIWDKNIHVIDRCSKIALVRGTNCFSIGPDLTNSDADRMHSNMSEVRAVRFLDNDQRLHAGYILRNEHSLSAIGEKYIKVLTEKIKSFEKWD</sequence>
<keyword evidence="2" id="KW-0805">Transcription regulation</keyword>
<dbReference type="Proteomes" id="UP000218387">
    <property type="component" value="Chromosome"/>
</dbReference>
<dbReference type="PANTHER" id="PTHR30346">
    <property type="entry name" value="TRANSCRIPTIONAL DUAL REGULATOR HCAR-RELATED"/>
    <property type="match status" value="1"/>
</dbReference>
<dbReference type="EMBL" id="CP029487">
    <property type="protein sequence ID" value="QCT70095.1"/>
    <property type="molecule type" value="Genomic_DNA"/>
</dbReference>
<dbReference type="InterPro" id="IPR036388">
    <property type="entry name" value="WH-like_DNA-bd_sf"/>
</dbReference>
<dbReference type="CDD" id="cd05466">
    <property type="entry name" value="PBP2_LTTR_substrate"/>
    <property type="match status" value="1"/>
</dbReference>
<dbReference type="PRINTS" id="PR00039">
    <property type="entry name" value="HTHLYSR"/>
</dbReference>
<dbReference type="GO" id="GO:0003677">
    <property type="term" value="F:DNA binding"/>
    <property type="evidence" value="ECO:0007669"/>
    <property type="project" value="UniProtKB-KW"/>
</dbReference>
<keyword evidence="7" id="KW-1185">Reference proteome</keyword>
<evidence type="ECO:0000313" key="6">
    <source>
        <dbReference type="EMBL" id="QCT70095.1"/>
    </source>
</evidence>
<dbReference type="Gene3D" id="1.10.10.10">
    <property type="entry name" value="Winged helix-like DNA-binding domain superfamily/Winged helix DNA-binding domain"/>
    <property type="match status" value="1"/>
</dbReference>
<feature type="domain" description="HTH lysR-type" evidence="5">
    <location>
        <begin position="2"/>
        <end position="59"/>
    </location>
</feature>
<keyword evidence="3" id="KW-0238">DNA-binding</keyword>
<dbReference type="Gene3D" id="3.40.190.290">
    <property type="match status" value="1"/>
</dbReference>
<protein>
    <submittedName>
        <fullName evidence="6">LysR family transcriptional regulator</fullName>
    </submittedName>
</protein>
<dbReference type="PANTHER" id="PTHR30346:SF0">
    <property type="entry name" value="HCA OPERON TRANSCRIPTIONAL ACTIVATOR HCAR"/>
    <property type="match status" value="1"/>
</dbReference>
<dbReference type="InterPro" id="IPR036390">
    <property type="entry name" value="WH_DNA-bd_sf"/>
</dbReference>
<comment type="similarity">
    <text evidence="1">Belongs to the LysR transcriptional regulatory family.</text>
</comment>
<accession>A0A4P9C685</accession>
<evidence type="ECO:0000313" key="7">
    <source>
        <dbReference type="Proteomes" id="UP000218387"/>
    </source>
</evidence>
<name>A0A4P9C685_EUBML</name>
<dbReference type="Pfam" id="PF00126">
    <property type="entry name" value="HTH_1"/>
    <property type="match status" value="1"/>
</dbReference>
<evidence type="ECO:0000256" key="1">
    <source>
        <dbReference type="ARBA" id="ARBA00009437"/>
    </source>
</evidence>
<dbReference type="InterPro" id="IPR000847">
    <property type="entry name" value="LysR_HTH_N"/>
</dbReference>
<dbReference type="PROSITE" id="PS50931">
    <property type="entry name" value="HTH_LYSR"/>
    <property type="match status" value="1"/>
</dbReference>
<dbReference type="GO" id="GO:0032993">
    <property type="term" value="C:protein-DNA complex"/>
    <property type="evidence" value="ECO:0007669"/>
    <property type="project" value="TreeGrafter"/>
</dbReference>
<organism evidence="6 7">
    <name type="scientific">Eubacterium maltosivorans</name>
    <dbReference type="NCBI Taxonomy" id="2041044"/>
    <lineage>
        <taxon>Bacteria</taxon>
        <taxon>Bacillati</taxon>
        <taxon>Bacillota</taxon>
        <taxon>Clostridia</taxon>
        <taxon>Eubacteriales</taxon>
        <taxon>Eubacteriaceae</taxon>
        <taxon>Eubacterium</taxon>
    </lineage>
</organism>
<dbReference type="RefSeq" id="WP_096919482.1">
    <property type="nucleotide sequence ID" value="NZ_CP029487.1"/>
</dbReference>
<proteinExistence type="inferred from homology"/>
<dbReference type="SUPFAM" id="SSF46785">
    <property type="entry name" value="Winged helix' DNA-binding domain"/>
    <property type="match status" value="1"/>
</dbReference>
<evidence type="ECO:0000256" key="4">
    <source>
        <dbReference type="ARBA" id="ARBA00023163"/>
    </source>
</evidence>
<dbReference type="SUPFAM" id="SSF53850">
    <property type="entry name" value="Periplasmic binding protein-like II"/>
    <property type="match status" value="1"/>
</dbReference>
<dbReference type="KEGG" id="emt:CPZ25_001805"/>
<dbReference type="AlphaFoldDB" id="A0A4P9C685"/>
<evidence type="ECO:0000256" key="3">
    <source>
        <dbReference type="ARBA" id="ARBA00023125"/>
    </source>
</evidence>
<dbReference type="FunFam" id="1.10.10.10:FF:000001">
    <property type="entry name" value="LysR family transcriptional regulator"/>
    <property type="match status" value="1"/>
</dbReference>
<dbReference type="GO" id="GO:0003700">
    <property type="term" value="F:DNA-binding transcription factor activity"/>
    <property type="evidence" value="ECO:0007669"/>
    <property type="project" value="InterPro"/>
</dbReference>
<evidence type="ECO:0000259" key="5">
    <source>
        <dbReference type="PROSITE" id="PS50931"/>
    </source>
</evidence>
<reference evidence="6 7" key="1">
    <citation type="submission" date="2018-05" db="EMBL/GenBank/DDBJ databases">
        <title>Genome comparison of Eubacterium sp.</title>
        <authorList>
            <person name="Feng Y."/>
            <person name="Sanchez-Andrea I."/>
            <person name="Stams A.J.M."/>
            <person name="De Vos W.M."/>
        </authorList>
    </citation>
    <scope>NUCLEOTIDE SEQUENCE [LARGE SCALE GENOMIC DNA]</scope>
    <source>
        <strain evidence="6 7">YI</strain>
    </source>
</reference>